<keyword evidence="2" id="KW-0812">Transmembrane</keyword>
<comment type="caution">
    <text evidence="3">The sequence shown here is derived from an EMBL/GenBank/DDBJ whole genome shotgun (WGS) entry which is preliminary data.</text>
</comment>
<feature type="transmembrane region" description="Helical" evidence="2">
    <location>
        <begin position="91"/>
        <end position="112"/>
    </location>
</feature>
<sequence length="143" mass="15955">MCSSRSSLLLLYLPSIKKEEASNLTSMSDLVWNPSSLASFDNEDELGCRDSELAFHLKLVAILTIFCAGAFGAALPLLGRRLIVFKTDGPYFAVAKAFAVGVILATSLLRVLKGDTLRELYQEVERERERERGREREREGDTI</sequence>
<feature type="region of interest" description="Disordered" evidence="1">
    <location>
        <begin position="124"/>
        <end position="143"/>
    </location>
</feature>
<accession>A0A8T2RQJ9</accession>
<dbReference type="OrthoDB" id="448280at2759"/>
<dbReference type="EMBL" id="CM035430">
    <property type="protein sequence ID" value="KAH7298064.1"/>
    <property type="molecule type" value="Genomic_DNA"/>
</dbReference>
<evidence type="ECO:0000313" key="4">
    <source>
        <dbReference type="Proteomes" id="UP000825935"/>
    </source>
</evidence>
<dbReference type="AlphaFoldDB" id="A0A8T2RQJ9"/>
<gene>
    <name evidence="3" type="ORF">KP509_25G025400</name>
</gene>
<organism evidence="3 4">
    <name type="scientific">Ceratopteris richardii</name>
    <name type="common">Triangle waterfern</name>
    <dbReference type="NCBI Taxonomy" id="49495"/>
    <lineage>
        <taxon>Eukaryota</taxon>
        <taxon>Viridiplantae</taxon>
        <taxon>Streptophyta</taxon>
        <taxon>Embryophyta</taxon>
        <taxon>Tracheophyta</taxon>
        <taxon>Polypodiopsida</taxon>
        <taxon>Polypodiidae</taxon>
        <taxon>Polypodiales</taxon>
        <taxon>Pteridineae</taxon>
        <taxon>Pteridaceae</taxon>
        <taxon>Parkerioideae</taxon>
        <taxon>Ceratopteris</taxon>
    </lineage>
</organism>
<keyword evidence="2" id="KW-0472">Membrane</keyword>
<protein>
    <submittedName>
        <fullName evidence="3">Uncharacterized protein</fullName>
    </submittedName>
</protein>
<keyword evidence="4" id="KW-1185">Reference proteome</keyword>
<evidence type="ECO:0000256" key="1">
    <source>
        <dbReference type="SAM" id="MobiDB-lite"/>
    </source>
</evidence>
<proteinExistence type="predicted"/>
<feature type="transmembrane region" description="Helical" evidence="2">
    <location>
        <begin position="59"/>
        <end position="79"/>
    </location>
</feature>
<dbReference type="Proteomes" id="UP000825935">
    <property type="component" value="Chromosome 25"/>
</dbReference>
<reference evidence="3" key="1">
    <citation type="submission" date="2021-08" db="EMBL/GenBank/DDBJ databases">
        <title>WGS assembly of Ceratopteris richardii.</title>
        <authorList>
            <person name="Marchant D.B."/>
            <person name="Chen G."/>
            <person name="Jenkins J."/>
            <person name="Shu S."/>
            <person name="Leebens-Mack J."/>
            <person name="Grimwood J."/>
            <person name="Schmutz J."/>
            <person name="Soltis P."/>
            <person name="Soltis D."/>
            <person name="Chen Z.-H."/>
        </authorList>
    </citation>
    <scope>NUCLEOTIDE SEQUENCE</scope>
    <source>
        <strain evidence="3">Whitten #5841</strain>
        <tissue evidence="3">Leaf</tissue>
    </source>
</reference>
<evidence type="ECO:0000313" key="3">
    <source>
        <dbReference type="EMBL" id="KAH7298064.1"/>
    </source>
</evidence>
<name>A0A8T2RQJ9_CERRI</name>
<evidence type="ECO:0000256" key="2">
    <source>
        <dbReference type="SAM" id="Phobius"/>
    </source>
</evidence>
<keyword evidence="2" id="KW-1133">Transmembrane helix</keyword>